<evidence type="ECO:0000313" key="1">
    <source>
        <dbReference type="EMBL" id="MEL0654637.1"/>
    </source>
</evidence>
<dbReference type="RefSeq" id="WP_341602021.1">
    <property type="nucleotide sequence ID" value="NZ_JBAKAW010000005.1"/>
</dbReference>
<dbReference type="EMBL" id="JBAKAW010000005">
    <property type="protein sequence ID" value="MEL0654637.1"/>
    <property type="molecule type" value="Genomic_DNA"/>
</dbReference>
<organism evidence="1 2">
    <name type="scientific">Pseudoalteromonas issachenkonii</name>
    <dbReference type="NCBI Taxonomy" id="152297"/>
    <lineage>
        <taxon>Bacteria</taxon>
        <taxon>Pseudomonadati</taxon>
        <taxon>Pseudomonadota</taxon>
        <taxon>Gammaproteobacteria</taxon>
        <taxon>Alteromonadales</taxon>
        <taxon>Pseudoalteromonadaceae</taxon>
        <taxon>Pseudoalteromonas</taxon>
    </lineage>
</organism>
<proteinExistence type="predicted"/>
<evidence type="ECO:0000313" key="2">
    <source>
        <dbReference type="Proteomes" id="UP001371391"/>
    </source>
</evidence>
<comment type="caution">
    <text evidence="1">The sequence shown here is derived from an EMBL/GenBank/DDBJ whole genome shotgun (WGS) entry which is preliminary data.</text>
</comment>
<protein>
    <recommendedName>
        <fullName evidence="3">Dienelactone hydrolase domain-containing protein</fullName>
    </recommendedName>
</protein>
<reference evidence="1 2" key="1">
    <citation type="submission" date="2024-02" db="EMBL/GenBank/DDBJ databases">
        <title>Bacteria isolated from the canopy kelp, Nereocystis luetkeana.</title>
        <authorList>
            <person name="Pfister C.A."/>
            <person name="Younker I.T."/>
            <person name="Light S.H."/>
        </authorList>
    </citation>
    <scope>NUCLEOTIDE SEQUENCE [LARGE SCALE GENOMIC DNA]</scope>
    <source>
        <strain evidence="1 2">TI.1.03</strain>
    </source>
</reference>
<evidence type="ECO:0008006" key="3">
    <source>
        <dbReference type="Google" id="ProtNLM"/>
    </source>
</evidence>
<dbReference type="Proteomes" id="UP001371391">
    <property type="component" value="Unassembled WGS sequence"/>
</dbReference>
<gene>
    <name evidence="1" type="ORF">V6257_06340</name>
</gene>
<name>A0ABU9GYT2_9GAMM</name>
<accession>A0ABU9GYT2</accession>
<sequence>MNYLIVSDIYGLTPALKTLSQAIGLNLMIVDPYNNKVQAIESEQDNYDNFIQQCGHDKYTGKLQKCFDSLKVPTTCIAFSAGASAAWRAQLLTGNTHLKKLIGFYPSQIRNYLALDANVPCEFIFPASESHFNVDEVIKVLSTKVDVKCYKTNFLHGFMNEYSTNFDAQGVVEYSNYIKQSSR</sequence>
<keyword evidence="2" id="KW-1185">Reference proteome</keyword>